<sequence length="247" mass="26827">MNERRSGRPTGVLFDIDETLVDLRTAMGNTLREISAKDLAHFTEEDWSAYQHLYAADPQGYYDRYLAGELSFSRQRLLRVAHAQEVHGLPAFDDDAAEAWNAAYDQTLPQHFQAFTDVMPVLDELDALGIPYGAVSNNVHDYQRAKLDAAGLERIRILVGIDAVDAAKPDPAIFLEGVRLLGTAPAQTLYVGDNPVVDGRGALNAGLKPLWIERSGNPGLRAAYPDLPVAGDLTAVTAVVSGSELPS</sequence>
<dbReference type="SFLD" id="SFLDG01129">
    <property type="entry name" value="C1.5:_HAD__Beta-PGM__Phosphata"/>
    <property type="match status" value="1"/>
</dbReference>
<dbReference type="InterPro" id="IPR036412">
    <property type="entry name" value="HAD-like_sf"/>
</dbReference>
<organism evidence="4 5">
    <name type="scientific">Arthrobacter koreensis</name>
    <dbReference type="NCBI Taxonomy" id="199136"/>
    <lineage>
        <taxon>Bacteria</taxon>
        <taxon>Bacillati</taxon>
        <taxon>Actinomycetota</taxon>
        <taxon>Actinomycetes</taxon>
        <taxon>Micrococcales</taxon>
        <taxon>Micrococcaceae</taxon>
        <taxon>Arthrobacter</taxon>
    </lineage>
</organism>
<dbReference type="Gene3D" id="1.20.120.1600">
    <property type="match status" value="1"/>
</dbReference>
<dbReference type="InterPro" id="IPR006439">
    <property type="entry name" value="HAD-SF_hydro_IA"/>
</dbReference>
<dbReference type="Pfam" id="PF00702">
    <property type="entry name" value="Hydrolase"/>
    <property type="match status" value="1"/>
</dbReference>
<gene>
    <name evidence="4" type="ORF">N9A08_10210</name>
</gene>
<keyword evidence="3" id="KW-0460">Magnesium</keyword>
<dbReference type="SUPFAM" id="SSF56784">
    <property type="entry name" value="HAD-like"/>
    <property type="match status" value="1"/>
</dbReference>
<proteinExistence type="predicted"/>
<accession>A0ABY6FQ90</accession>
<dbReference type="Proteomes" id="UP001063368">
    <property type="component" value="Chromosome"/>
</dbReference>
<dbReference type="InterPro" id="IPR051400">
    <property type="entry name" value="HAD-like_hydrolase"/>
</dbReference>
<keyword evidence="5" id="KW-1185">Reference proteome</keyword>
<dbReference type="SFLD" id="SFLDS00003">
    <property type="entry name" value="Haloacid_Dehalogenase"/>
    <property type="match status" value="1"/>
</dbReference>
<dbReference type="RefSeq" id="WP_263127076.1">
    <property type="nucleotide sequence ID" value="NZ_CP106856.1"/>
</dbReference>
<evidence type="ECO:0000313" key="4">
    <source>
        <dbReference type="EMBL" id="UYB35012.1"/>
    </source>
</evidence>
<evidence type="ECO:0000256" key="2">
    <source>
        <dbReference type="ARBA" id="ARBA00022801"/>
    </source>
</evidence>
<evidence type="ECO:0000256" key="3">
    <source>
        <dbReference type="ARBA" id="ARBA00022842"/>
    </source>
</evidence>
<comment type="cofactor">
    <cofactor evidence="1">
        <name>Mg(2+)</name>
        <dbReference type="ChEBI" id="CHEBI:18420"/>
    </cofactor>
</comment>
<dbReference type="InterPro" id="IPR023214">
    <property type="entry name" value="HAD_sf"/>
</dbReference>
<dbReference type="Gene3D" id="3.40.50.1000">
    <property type="entry name" value="HAD superfamily/HAD-like"/>
    <property type="match status" value="1"/>
</dbReference>
<keyword evidence="2 4" id="KW-0378">Hydrolase</keyword>
<dbReference type="NCBIfam" id="TIGR01549">
    <property type="entry name" value="HAD-SF-IA-v1"/>
    <property type="match status" value="1"/>
</dbReference>
<evidence type="ECO:0000256" key="1">
    <source>
        <dbReference type="ARBA" id="ARBA00001946"/>
    </source>
</evidence>
<dbReference type="PANTHER" id="PTHR46470">
    <property type="entry name" value="N-ACYLNEURAMINATE-9-PHOSPHATASE"/>
    <property type="match status" value="1"/>
</dbReference>
<reference evidence="4" key="1">
    <citation type="submission" date="2022-09" db="EMBL/GenBank/DDBJ databases">
        <authorList>
            <person name="Li D."/>
            <person name="Cheng J."/>
            <person name="Li Y."/>
        </authorList>
    </citation>
    <scope>NUCLEOTIDE SEQUENCE</scope>
    <source>
        <strain evidence="4">DL</strain>
    </source>
</reference>
<protein>
    <submittedName>
        <fullName evidence="4">HAD family hydrolase</fullName>
    </submittedName>
</protein>
<dbReference type="GO" id="GO:0016787">
    <property type="term" value="F:hydrolase activity"/>
    <property type="evidence" value="ECO:0007669"/>
    <property type="project" value="UniProtKB-KW"/>
</dbReference>
<dbReference type="EMBL" id="CP106856">
    <property type="protein sequence ID" value="UYB35012.1"/>
    <property type="molecule type" value="Genomic_DNA"/>
</dbReference>
<evidence type="ECO:0000313" key="5">
    <source>
        <dbReference type="Proteomes" id="UP001063368"/>
    </source>
</evidence>
<name>A0ABY6FQ90_9MICC</name>
<dbReference type="PRINTS" id="PR00413">
    <property type="entry name" value="HADHALOGNASE"/>
</dbReference>